<dbReference type="PANTHER" id="PTHR48073">
    <property type="entry name" value="O-SUCCINYLBENZOATE SYNTHASE-RELATED"/>
    <property type="match status" value="1"/>
</dbReference>
<name>A0AB39HCR8_9VIBR</name>
<dbReference type="SUPFAM" id="SSF54826">
    <property type="entry name" value="Enolase N-terminal domain-like"/>
    <property type="match status" value="1"/>
</dbReference>
<evidence type="ECO:0000256" key="4">
    <source>
        <dbReference type="NCBIfam" id="TIGR01927"/>
    </source>
</evidence>
<dbReference type="InterPro" id="IPR029065">
    <property type="entry name" value="Enolase_C-like"/>
</dbReference>
<dbReference type="InterPro" id="IPR041338">
    <property type="entry name" value="OSBS_N"/>
</dbReference>
<dbReference type="SUPFAM" id="SSF51604">
    <property type="entry name" value="Enolase C-terminal domain-like"/>
    <property type="match status" value="1"/>
</dbReference>
<dbReference type="SFLD" id="SFLDG00180">
    <property type="entry name" value="muconate_cycloisomerase"/>
    <property type="match status" value="1"/>
</dbReference>
<feature type="domain" description="Mandelate racemase/muconate lactonizing enzyme C-terminal" evidence="5">
    <location>
        <begin position="150"/>
        <end position="235"/>
    </location>
</feature>
<organism evidence="6">
    <name type="scientific">Vibrio sp. HB236076</name>
    <dbReference type="NCBI Taxonomy" id="3232307"/>
    <lineage>
        <taxon>Bacteria</taxon>
        <taxon>Pseudomonadati</taxon>
        <taxon>Pseudomonadota</taxon>
        <taxon>Gammaproteobacteria</taxon>
        <taxon>Vibrionales</taxon>
        <taxon>Vibrionaceae</taxon>
        <taxon>Vibrio</taxon>
    </lineage>
</organism>
<dbReference type="SFLD" id="SFLDF00009">
    <property type="entry name" value="o-succinylbenzoate_synthase"/>
    <property type="match status" value="1"/>
</dbReference>
<dbReference type="KEGG" id="vih:AB0763_09065"/>
<dbReference type="EMBL" id="CP162601">
    <property type="protein sequence ID" value="XDK24365.1"/>
    <property type="molecule type" value="Genomic_DNA"/>
</dbReference>
<evidence type="ECO:0000259" key="5">
    <source>
        <dbReference type="SMART" id="SM00922"/>
    </source>
</evidence>
<dbReference type="InterPro" id="IPR013342">
    <property type="entry name" value="Mandelate_racemase_C"/>
</dbReference>
<accession>A0AB39HCR8</accession>
<dbReference type="RefSeq" id="WP_306100423.1">
    <property type="nucleotide sequence ID" value="NZ_CP162601.1"/>
</dbReference>
<dbReference type="GO" id="GO:0046872">
    <property type="term" value="F:metal ion binding"/>
    <property type="evidence" value="ECO:0007669"/>
    <property type="project" value="UniProtKB-KW"/>
</dbReference>
<reference evidence="6" key="1">
    <citation type="submission" date="2024-07" db="EMBL/GenBank/DDBJ databases">
        <title>Genome Analysis of a Potential Novel Vibrio Species Secreting pH- and Thermo-stable Alginate Lyase and its Application in Producing Alginate Oligosaccharides.</title>
        <authorList>
            <person name="Huang H."/>
            <person name="Bao K."/>
        </authorList>
    </citation>
    <scope>NUCLEOTIDE SEQUENCE</scope>
    <source>
        <strain evidence="6">HB236076</strain>
    </source>
</reference>
<dbReference type="PANTHER" id="PTHR48073:SF2">
    <property type="entry name" value="O-SUCCINYLBENZOATE SYNTHASE"/>
    <property type="match status" value="1"/>
</dbReference>
<dbReference type="InterPro" id="IPR036849">
    <property type="entry name" value="Enolase-like_C_sf"/>
</dbReference>
<dbReference type="NCBIfam" id="NF003473">
    <property type="entry name" value="PRK05105.1"/>
    <property type="match status" value="1"/>
</dbReference>
<keyword evidence="3 6" id="KW-0456">Lyase</keyword>
<dbReference type="Gene3D" id="3.20.20.120">
    <property type="entry name" value="Enolase-like C-terminal domain"/>
    <property type="match status" value="1"/>
</dbReference>
<dbReference type="GO" id="GO:0043748">
    <property type="term" value="F:O-succinylbenzoate synthase activity"/>
    <property type="evidence" value="ECO:0007669"/>
    <property type="project" value="UniProtKB-EC"/>
</dbReference>
<evidence type="ECO:0000256" key="3">
    <source>
        <dbReference type="ARBA" id="ARBA00023239"/>
    </source>
</evidence>
<proteinExistence type="predicted"/>
<evidence type="ECO:0000256" key="2">
    <source>
        <dbReference type="ARBA" id="ARBA00022842"/>
    </source>
</evidence>
<dbReference type="NCBIfam" id="TIGR01927">
    <property type="entry name" value="menC_gam_Gplu"/>
    <property type="match status" value="1"/>
</dbReference>
<dbReference type="Gene3D" id="3.30.390.10">
    <property type="entry name" value="Enolase-like, N-terminal domain"/>
    <property type="match status" value="1"/>
</dbReference>
<dbReference type="GO" id="GO:0009234">
    <property type="term" value="P:menaquinone biosynthetic process"/>
    <property type="evidence" value="ECO:0007669"/>
    <property type="project" value="UniProtKB-UniRule"/>
</dbReference>
<dbReference type="EC" id="4.2.1.113" evidence="4"/>
<keyword evidence="1" id="KW-0479">Metal-binding</keyword>
<dbReference type="Pfam" id="PF13378">
    <property type="entry name" value="MR_MLE_C"/>
    <property type="match status" value="1"/>
</dbReference>
<evidence type="ECO:0000256" key="1">
    <source>
        <dbReference type="ARBA" id="ARBA00022723"/>
    </source>
</evidence>
<dbReference type="SMART" id="SM00922">
    <property type="entry name" value="MR_MLE"/>
    <property type="match status" value="1"/>
</dbReference>
<dbReference type="SFLD" id="SFLDS00001">
    <property type="entry name" value="Enolase"/>
    <property type="match status" value="1"/>
</dbReference>
<dbReference type="AlphaFoldDB" id="A0AB39HCR8"/>
<gene>
    <name evidence="6" type="primary">menC</name>
    <name evidence="6" type="ORF">AB0763_09065</name>
</gene>
<evidence type="ECO:0000313" key="6">
    <source>
        <dbReference type="EMBL" id="XDK24365.1"/>
    </source>
</evidence>
<dbReference type="Pfam" id="PF21508">
    <property type="entry name" value="MenC_N"/>
    <property type="match status" value="1"/>
</dbReference>
<sequence length="350" mass="39569">MVITEKKASLWRYCIPFKRQGVVEPARFGDQGVTYRSGLVVELWQSGRQSLAEIAPLPGYSQESLTQATVQAKRQLSLWVQHQPMLFEHLYPSVAFGLSMALHEGKQPYSRLHLGETARLIGSDELGYPQEVQCQCGGLSTPCEASVARQDHSVVGCAKIKLGRQRLVVDIERVKAALNHVSVLRIDVNRSWSLDDVMTFSHAFNPSQREQIEWVEEPCTRLADSIQFARQTGWPLALDESLHGQKPSRQSRWVSALVLKPTLIGSLERCRQWVDVANQHQQKWMLSSSLESSLGLNQIARLSEQWQAPAVAGLDTFDRFNHQVIRPWPLCEKPVLALEKLEKIWTSTVV</sequence>
<dbReference type="InterPro" id="IPR029017">
    <property type="entry name" value="Enolase-like_N"/>
</dbReference>
<protein>
    <recommendedName>
        <fullName evidence="4">o-succinylbenzoate synthase</fullName>
        <ecNumber evidence="4">4.2.1.113</ecNumber>
    </recommendedName>
</protein>
<keyword evidence="2" id="KW-0460">Magnesium</keyword>